<feature type="signal peptide" evidence="1">
    <location>
        <begin position="1"/>
        <end position="15"/>
    </location>
</feature>
<evidence type="ECO:0000313" key="2">
    <source>
        <dbReference type="EMBL" id="MBW30885.1"/>
    </source>
</evidence>
<accession>A0A2M3ZQW5</accession>
<reference evidence="2" key="1">
    <citation type="submission" date="2018-01" db="EMBL/GenBank/DDBJ databases">
        <title>An insight into the sialome of Amazonian anophelines.</title>
        <authorList>
            <person name="Ribeiro J.M."/>
            <person name="Scarpassa V."/>
            <person name="Calvo E."/>
        </authorList>
    </citation>
    <scope>NUCLEOTIDE SEQUENCE</scope>
    <source>
        <tissue evidence="2">Salivary glands</tissue>
    </source>
</reference>
<keyword evidence="1" id="KW-0732">Signal</keyword>
<feature type="chain" id="PRO_5014856724" evidence="1">
    <location>
        <begin position="16"/>
        <end position="76"/>
    </location>
</feature>
<dbReference type="AlphaFoldDB" id="A0A2M3ZQW5"/>
<organism evidence="2">
    <name type="scientific">Anopheles braziliensis</name>
    <dbReference type="NCBI Taxonomy" id="58242"/>
    <lineage>
        <taxon>Eukaryota</taxon>
        <taxon>Metazoa</taxon>
        <taxon>Ecdysozoa</taxon>
        <taxon>Arthropoda</taxon>
        <taxon>Hexapoda</taxon>
        <taxon>Insecta</taxon>
        <taxon>Pterygota</taxon>
        <taxon>Neoptera</taxon>
        <taxon>Endopterygota</taxon>
        <taxon>Diptera</taxon>
        <taxon>Nematocera</taxon>
        <taxon>Culicoidea</taxon>
        <taxon>Culicidae</taxon>
        <taxon>Anophelinae</taxon>
        <taxon>Anopheles</taxon>
    </lineage>
</organism>
<proteinExistence type="predicted"/>
<dbReference type="EMBL" id="GGFM01010134">
    <property type="protein sequence ID" value="MBW30885.1"/>
    <property type="molecule type" value="Transcribed_RNA"/>
</dbReference>
<name>A0A2M3ZQW5_9DIPT</name>
<protein>
    <submittedName>
        <fullName evidence="2">Putative secreted peptide</fullName>
    </submittedName>
</protein>
<evidence type="ECO:0000256" key="1">
    <source>
        <dbReference type="SAM" id="SignalP"/>
    </source>
</evidence>
<sequence length="76" mass="8491">MFFFCTCTFLTNAIALQLIDFCPVSPSDTNGGILRCFRPTADQRDTCPAVKIVDHNIILLLLAFLPLSFYHSIVPL</sequence>